<dbReference type="RefSeq" id="XP_029348437.1">
    <property type="nucleotide sequence ID" value="XM_029492577.1"/>
</dbReference>
<protein>
    <recommendedName>
        <fullName evidence="3">CCHC-type domain-containing protein</fullName>
    </recommendedName>
</protein>
<dbReference type="AlphaFoldDB" id="A0A8R2NUD4"/>
<dbReference type="GO" id="GO:0003676">
    <property type="term" value="F:nucleic acid binding"/>
    <property type="evidence" value="ECO:0007669"/>
    <property type="project" value="InterPro"/>
</dbReference>
<evidence type="ECO:0000256" key="2">
    <source>
        <dbReference type="SAM" id="MobiDB-lite"/>
    </source>
</evidence>
<proteinExistence type="predicted"/>
<sequence length="439" mass="46655">MDSSSEPCADSGKSTLAEKLIASQAATSGAAAGSSEDGGNSTASPYAMVKILGGRIQYLNGVLSQLFTKAQGLEASLDKLRSDPAKVAIHETLSVIRVLRGCKEEIAKAYNAAAIRIKEVDVNTALEHPRKLNSDAETQSPCWWDTMPQTNIGVGSSGGGPEKWTEVVKKRQAKKQVPSTEGAPAQSAKPDTKKESTRPRVRSRPQAILVGVKAEEFPALAKKIRGGVDHGVIGDSVVGMRQAKSGGLLIEVRGDQDKLEAVRAEISRSAGTEFEVRALQQKVLIEVRDLDQWTTADEVMEAMATATGSPPESLKVVSLRKRYEGTQMALVSLPIGSSRGVLSTGRLRVGMVSCRLRMAEGKPRCFRCFTHGHMARECNGPDRSGCCRRCGETGHKAVSCGAAEQAVSAFARVVQGSKSMPSAGSYRSGGATEDQSTPK</sequence>
<dbReference type="InterPro" id="IPR036875">
    <property type="entry name" value="Znf_CCHC_sf"/>
</dbReference>
<dbReference type="EnsemblMetazoa" id="XM_029492577.1">
    <property type="protein sequence ID" value="XP_029348437.1"/>
    <property type="gene ID" value="LOC115034968"/>
</dbReference>
<name>A0A8R2NUD4_ACYPI</name>
<dbReference type="KEGG" id="api:115034968"/>
<organism evidence="4 5">
    <name type="scientific">Acyrthosiphon pisum</name>
    <name type="common">Pea aphid</name>
    <dbReference type="NCBI Taxonomy" id="7029"/>
    <lineage>
        <taxon>Eukaryota</taxon>
        <taxon>Metazoa</taxon>
        <taxon>Ecdysozoa</taxon>
        <taxon>Arthropoda</taxon>
        <taxon>Hexapoda</taxon>
        <taxon>Insecta</taxon>
        <taxon>Pterygota</taxon>
        <taxon>Neoptera</taxon>
        <taxon>Paraneoptera</taxon>
        <taxon>Hemiptera</taxon>
        <taxon>Sternorrhyncha</taxon>
        <taxon>Aphidomorpha</taxon>
        <taxon>Aphidoidea</taxon>
        <taxon>Aphididae</taxon>
        <taxon>Macrosiphini</taxon>
        <taxon>Acyrthosiphon</taxon>
    </lineage>
</organism>
<dbReference type="Proteomes" id="UP000007819">
    <property type="component" value="Unassembled WGS sequence"/>
</dbReference>
<keyword evidence="1" id="KW-0862">Zinc</keyword>
<reference evidence="4" key="2">
    <citation type="submission" date="2022-06" db="UniProtKB">
        <authorList>
            <consortium name="EnsemblMetazoa"/>
        </authorList>
    </citation>
    <scope>IDENTIFICATION</scope>
</reference>
<feature type="domain" description="CCHC-type" evidence="3">
    <location>
        <begin position="387"/>
        <end position="400"/>
    </location>
</feature>
<keyword evidence="5" id="KW-1185">Reference proteome</keyword>
<dbReference type="SUPFAM" id="SSF57756">
    <property type="entry name" value="Retrovirus zinc finger-like domains"/>
    <property type="match status" value="1"/>
</dbReference>
<dbReference type="SMART" id="SM00343">
    <property type="entry name" value="ZnF_C2HC"/>
    <property type="match status" value="2"/>
</dbReference>
<evidence type="ECO:0000313" key="5">
    <source>
        <dbReference type="Proteomes" id="UP000007819"/>
    </source>
</evidence>
<reference evidence="5" key="1">
    <citation type="submission" date="2010-06" db="EMBL/GenBank/DDBJ databases">
        <authorList>
            <person name="Jiang H."/>
            <person name="Abraham K."/>
            <person name="Ali S."/>
            <person name="Alsbrooks S.L."/>
            <person name="Anim B.N."/>
            <person name="Anosike U.S."/>
            <person name="Attaway T."/>
            <person name="Bandaranaike D.P."/>
            <person name="Battles P.K."/>
            <person name="Bell S.N."/>
            <person name="Bell A.V."/>
            <person name="Beltran B."/>
            <person name="Bickham C."/>
            <person name="Bustamante Y."/>
            <person name="Caleb T."/>
            <person name="Canada A."/>
            <person name="Cardenas V."/>
            <person name="Carter K."/>
            <person name="Chacko J."/>
            <person name="Chandrabose M.N."/>
            <person name="Chavez D."/>
            <person name="Chavez A."/>
            <person name="Chen L."/>
            <person name="Chu H.-S."/>
            <person name="Claassen K.J."/>
            <person name="Cockrell R."/>
            <person name="Collins M."/>
            <person name="Cooper J.A."/>
            <person name="Cree A."/>
            <person name="Curry S.M."/>
            <person name="Da Y."/>
            <person name="Dao M.D."/>
            <person name="Das B."/>
            <person name="Davila M.-L."/>
            <person name="Davy-Carroll L."/>
            <person name="Denson S."/>
            <person name="Dinh H."/>
            <person name="Ebong V.E."/>
            <person name="Edwards J.R."/>
            <person name="Egan A."/>
            <person name="El-Daye J."/>
            <person name="Escobedo L."/>
            <person name="Fernandez S."/>
            <person name="Fernando P.R."/>
            <person name="Flagg N."/>
            <person name="Forbes L.D."/>
            <person name="Fowler R.G."/>
            <person name="Fu Q."/>
            <person name="Gabisi R.A."/>
            <person name="Ganer J."/>
            <person name="Garbino Pronczuk A."/>
            <person name="Garcia R.M."/>
            <person name="Garner T."/>
            <person name="Garrett T.E."/>
            <person name="Gonzalez D.A."/>
            <person name="Hamid H."/>
            <person name="Hawkins E.S."/>
            <person name="Hirani K."/>
            <person name="Hogues M.E."/>
            <person name="Hollins B."/>
            <person name="Hsiao C.-H."/>
            <person name="Jabil R."/>
            <person name="James M.L."/>
            <person name="Jhangiani S.N."/>
            <person name="Johnson B."/>
            <person name="Johnson Q."/>
            <person name="Joshi V."/>
            <person name="Kalu J.B."/>
            <person name="Kam C."/>
            <person name="Kashfia A."/>
            <person name="Keebler J."/>
            <person name="Kisamo H."/>
            <person name="Kovar C.L."/>
            <person name="Lago L.A."/>
            <person name="Lai C.-Y."/>
            <person name="Laidlaw J."/>
            <person name="Lara F."/>
            <person name="Le T.-K."/>
            <person name="Lee S.L."/>
            <person name="Legall F.H."/>
            <person name="Lemon S.J."/>
            <person name="Lewis L.R."/>
            <person name="Li B."/>
            <person name="Liu Y."/>
            <person name="Liu Y.-S."/>
            <person name="Lopez J."/>
            <person name="Lozado R.J."/>
            <person name="Lu J."/>
            <person name="Madu R.C."/>
            <person name="Maheshwari M."/>
            <person name="Maheshwari R."/>
            <person name="Malloy K."/>
            <person name="Martinez E."/>
            <person name="Mathew T."/>
            <person name="Mercado I.C."/>
            <person name="Mercado C."/>
            <person name="Meyer B."/>
            <person name="Montgomery K."/>
            <person name="Morgan M.B."/>
            <person name="Munidasa M."/>
            <person name="Nazareth L.V."/>
            <person name="Nelson J."/>
            <person name="Ng B.M."/>
            <person name="Nguyen N.B."/>
            <person name="Nguyen P.Q."/>
            <person name="Nguyen T."/>
            <person name="Obregon M."/>
            <person name="Okwuonu G.O."/>
            <person name="Onwere C.G."/>
            <person name="Orozco G."/>
            <person name="Parra A."/>
            <person name="Patel S."/>
            <person name="Patil S."/>
            <person name="Perez A."/>
            <person name="Perez Y."/>
            <person name="Pham C."/>
            <person name="Primus E.L."/>
            <person name="Pu L.-L."/>
            <person name="Puazo M."/>
            <person name="Qin X."/>
            <person name="Quiroz J.B."/>
            <person name="Reese J."/>
            <person name="Richards S."/>
            <person name="Rives C.M."/>
            <person name="Robberts R."/>
            <person name="Ruiz S.J."/>
            <person name="Ruiz M.J."/>
            <person name="Santibanez J."/>
            <person name="Schneider B.W."/>
            <person name="Sisson I."/>
            <person name="Smith M."/>
            <person name="Sodergren E."/>
            <person name="Song X.-Z."/>
            <person name="Song B.B."/>
            <person name="Summersgill H."/>
            <person name="Thelus R."/>
            <person name="Thornton R.D."/>
            <person name="Trejos Z.Y."/>
            <person name="Usmani K."/>
            <person name="Vattathil S."/>
            <person name="Villasana D."/>
            <person name="Walker D.L."/>
            <person name="Wang S."/>
            <person name="Wang K."/>
            <person name="White C.S."/>
            <person name="Williams A.C."/>
            <person name="Williamson J."/>
            <person name="Wilson K."/>
            <person name="Woghiren I.O."/>
            <person name="Woodworth J.R."/>
            <person name="Worley K.C."/>
            <person name="Wright R.A."/>
            <person name="Wu W."/>
            <person name="Young L."/>
            <person name="Zhang L."/>
            <person name="Zhang J."/>
            <person name="Zhu Y."/>
            <person name="Muzny D.M."/>
            <person name="Weinstock G."/>
            <person name="Gibbs R.A."/>
        </authorList>
    </citation>
    <scope>NUCLEOTIDE SEQUENCE [LARGE SCALE GENOMIC DNA]</scope>
    <source>
        <strain evidence="5">LSR1</strain>
    </source>
</reference>
<evidence type="ECO:0000259" key="3">
    <source>
        <dbReference type="PROSITE" id="PS50158"/>
    </source>
</evidence>
<evidence type="ECO:0000256" key="1">
    <source>
        <dbReference type="PROSITE-ProRule" id="PRU00047"/>
    </source>
</evidence>
<evidence type="ECO:0000313" key="4">
    <source>
        <dbReference type="EnsemblMetazoa" id="XP_029348437.1"/>
    </source>
</evidence>
<dbReference type="Gene3D" id="4.10.60.10">
    <property type="entry name" value="Zinc finger, CCHC-type"/>
    <property type="match status" value="1"/>
</dbReference>
<feature type="region of interest" description="Disordered" evidence="2">
    <location>
        <begin position="417"/>
        <end position="439"/>
    </location>
</feature>
<dbReference type="OrthoDB" id="6625437at2759"/>
<accession>A0A8R2NUD4</accession>
<keyword evidence="1" id="KW-0863">Zinc-finger</keyword>
<keyword evidence="1" id="KW-0479">Metal-binding</keyword>
<dbReference type="GO" id="GO:0008270">
    <property type="term" value="F:zinc ion binding"/>
    <property type="evidence" value="ECO:0007669"/>
    <property type="project" value="UniProtKB-KW"/>
</dbReference>
<dbReference type="GeneID" id="115034968"/>
<dbReference type="PROSITE" id="PS50158">
    <property type="entry name" value="ZF_CCHC"/>
    <property type="match status" value="2"/>
</dbReference>
<feature type="domain" description="CCHC-type" evidence="3">
    <location>
        <begin position="364"/>
        <end position="378"/>
    </location>
</feature>
<dbReference type="InterPro" id="IPR001878">
    <property type="entry name" value="Znf_CCHC"/>
</dbReference>
<feature type="region of interest" description="Disordered" evidence="2">
    <location>
        <begin position="152"/>
        <end position="204"/>
    </location>
</feature>